<dbReference type="Pfam" id="PF17778">
    <property type="entry name" value="WHD_BLACT"/>
    <property type="match status" value="1"/>
</dbReference>
<dbReference type="InterPro" id="IPR036866">
    <property type="entry name" value="RibonucZ/Hydroxyglut_hydro"/>
</dbReference>
<evidence type="ECO:0000259" key="1">
    <source>
        <dbReference type="SMART" id="SM00849"/>
    </source>
</evidence>
<evidence type="ECO:0000313" key="2">
    <source>
        <dbReference type="EMBL" id="MBT0956543.1"/>
    </source>
</evidence>
<keyword evidence="3" id="KW-1185">Reference proteome</keyword>
<sequence>MEDVTPKEPVLLEPGLRRILAPNPSPMTFTGTNTYLLGERELAVIDPGPALPAHLEAILAAVQPGQRITHILLTHSHLDHSPLARLVSQETGAPSYAFGDHLKGRSPVMEALAESGLAGGGEGIDRDFAPDHLLEDGALVEGDGWALRALWTPGHIANHLSFVWQDAVFTGDHVMGWASSMVSPPDGDLTAFMHSCRRMQEVPARVFYPGHGDPVSDPAARLQWLIDHRMSREAQILEALAHGPAAAPALAERIYTEVNPALLPAATRNVLAHLIDLHSRRKVSAEGPLSADVKFIRS</sequence>
<name>A0AAP2CMG9_9RHOB</name>
<dbReference type="SUPFAM" id="SSF56281">
    <property type="entry name" value="Metallo-hydrolase/oxidoreductase"/>
    <property type="match status" value="1"/>
</dbReference>
<comment type="caution">
    <text evidence="2">The sequence shown here is derived from an EMBL/GenBank/DDBJ whole genome shotgun (WGS) entry which is preliminary data.</text>
</comment>
<organism evidence="2 3">
    <name type="scientific">Harenicola maris</name>
    <dbReference type="NCBI Taxonomy" id="2841044"/>
    <lineage>
        <taxon>Bacteria</taxon>
        <taxon>Pseudomonadati</taxon>
        <taxon>Pseudomonadota</taxon>
        <taxon>Alphaproteobacteria</taxon>
        <taxon>Rhodobacterales</taxon>
        <taxon>Paracoccaceae</taxon>
        <taxon>Harenicola</taxon>
    </lineage>
</organism>
<dbReference type="Pfam" id="PF00753">
    <property type="entry name" value="Lactamase_B"/>
    <property type="match status" value="1"/>
</dbReference>
<dbReference type="RefSeq" id="WP_327793530.1">
    <property type="nucleotide sequence ID" value="NZ_JADQAZ010000001.1"/>
</dbReference>
<dbReference type="CDD" id="cd16278">
    <property type="entry name" value="metallo-hydrolase-like_MBL-fold"/>
    <property type="match status" value="1"/>
</dbReference>
<dbReference type="InterPro" id="IPR050662">
    <property type="entry name" value="Sec-metab_biosynth-thioest"/>
</dbReference>
<dbReference type="PANTHER" id="PTHR23131:SF0">
    <property type="entry name" value="ENDORIBONUCLEASE LACTB2"/>
    <property type="match status" value="1"/>
</dbReference>
<accession>A0AAP2CMG9</accession>
<gene>
    <name evidence="2" type="ORF">IV417_04030</name>
</gene>
<dbReference type="InterPro" id="IPR041516">
    <property type="entry name" value="LACTB2_WH"/>
</dbReference>
<dbReference type="SMART" id="SM00849">
    <property type="entry name" value="Lactamase_B"/>
    <property type="match status" value="1"/>
</dbReference>
<dbReference type="Gene3D" id="1.10.10.10">
    <property type="entry name" value="Winged helix-like DNA-binding domain superfamily/Winged helix DNA-binding domain"/>
    <property type="match status" value="1"/>
</dbReference>
<reference evidence="2 3" key="1">
    <citation type="journal article" date="2021" name="Arch. Microbiol.">
        <title>Harenicola maris gen. nov., sp. nov. isolated from the Sea of Japan shallow sediments.</title>
        <authorList>
            <person name="Romanenko L.A."/>
            <person name="Kurilenko V.V."/>
            <person name="Chernysheva N.Y."/>
            <person name="Tekutyeva L.A."/>
            <person name="Velansky P.V."/>
            <person name="Svetashev V.I."/>
            <person name="Isaeva M.P."/>
        </authorList>
    </citation>
    <scope>NUCLEOTIDE SEQUENCE [LARGE SCALE GENOMIC DNA]</scope>
    <source>
        <strain evidence="2 3">KMM 3653</strain>
    </source>
</reference>
<feature type="domain" description="Metallo-beta-lactamase" evidence="1">
    <location>
        <begin position="31"/>
        <end position="211"/>
    </location>
</feature>
<evidence type="ECO:0000313" key="3">
    <source>
        <dbReference type="Proteomes" id="UP001315686"/>
    </source>
</evidence>
<dbReference type="EMBL" id="JADQAZ010000001">
    <property type="protein sequence ID" value="MBT0956543.1"/>
    <property type="molecule type" value="Genomic_DNA"/>
</dbReference>
<dbReference type="Gene3D" id="3.60.15.10">
    <property type="entry name" value="Ribonuclease Z/Hydroxyacylglutathione hydrolase-like"/>
    <property type="match status" value="1"/>
</dbReference>
<dbReference type="PANTHER" id="PTHR23131">
    <property type="entry name" value="ENDORIBONUCLEASE LACTB2"/>
    <property type="match status" value="1"/>
</dbReference>
<protein>
    <submittedName>
        <fullName evidence="2">MBL fold metallo-hydrolase</fullName>
    </submittedName>
</protein>
<dbReference type="Proteomes" id="UP001315686">
    <property type="component" value="Unassembled WGS sequence"/>
</dbReference>
<dbReference type="InterPro" id="IPR001279">
    <property type="entry name" value="Metallo-B-lactamas"/>
</dbReference>
<dbReference type="InterPro" id="IPR036388">
    <property type="entry name" value="WH-like_DNA-bd_sf"/>
</dbReference>
<dbReference type="AlphaFoldDB" id="A0AAP2CMG9"/>
<proteinExistence type="predicted"/>